<dbReference type="PANTHER" id="PTHR35043:SF7">
    <property type="entry name" value="TRANSCRIPTION FACTOR DOMAIN-CONTAINING PROTEIN"/>
    <property type="match status" value="1"/>
</dbReference>
<sequence length="413" mass="46263">MGGFAIMFSQAANTTTDRRVHHTDEIELQDWPGPDLEKSISAPASLPVEYLRHHPLDSPTNWDAKETHHAQLEMIRGLLVSDRMKHILSPELSVQPSRVIGEIGWQVDHTNAALVDLALKTIDMRHFQNQSEFARFSDMHIAWAYNIALLKGDLWVVDASQLLMARDLGIIDRLPYLPSDDLGDRNKQDLFLKALVMGQITWFIIEISARYHQRLSTSLLEVMVLAFAICTIITYCLLLDKPNNATYTITIQAARHPRSAPEMTRLALVGPAASAFARRSIWIPNNAGHLDYHLDGANTQRALLFTACASAAAVVVFGGVHCIGWEFKFPTHAEKLMWHASSVITAVAFPAGVLFIFSWIPVNPRVYFGTVFVLFNVPFVVARVFILVEVFRSLAFLPPDAFMTTWASEIPHG</sequence>
<feature type="transmembrane region" description="Helical" evidence="1">
    <location>
        <begin position="302"/>
        <end position="324"/>
    </location>
</feature>
<organism evidence="2 3">
    <name type="scientific">Apiospora arundinis</name>
    <dbReference type="NCBI Taxonomy" id="335852"/>
    <lineage>
        <taxon>Eukaryota</taxon>
        <taxon>Fungi</taxon>
        <taxon>Dikarya</taxon>
        <taxon>Ascomycota</taxon>
        <taxon>Pezizomycotina</taxon>
        <taxon>Sordariomycetes</taxon>
        <taxon>Xylariomycetidae</taxon>
        <taxon>Amphisphaeriales</taxon>
        <taxon>Apiosporaceae</taxon>
        <taxon>Apiospora</taxon>
    </lineage>
</organism>
<dbReference type="Proteomes" id="UP001390339">
    <property type="component" value="Unassembled WGS sequence"/>
</dbReference>
<keyword evidence="1" id="KW-0472">Membrane</keyword>
<protein>
    <submittedName>
        <fullName evidence="2">Uncharacterized protein</fullName>
    </submittedName>
</protein>
<evidence type="ECO:0000313" key="3">
    <source>
        <dbReference type="Proteomes" id="UP001390339"/>
    </source>
</evidence>
<dbReference type="PANTHER" id="PTHR35043">
    <property type="entry name" value="TRANSCRIPTION FACTOR DOMAIN-CONTAINING PROTEIN"/>
    <property type="match status" value="1"/>
</dbReference>
<name>A0ABR2JCC6_9PEZI</name>
<keyword evidence="1" id="KW-0812">Transmembrane</keyword>
<keyword evidence="1" id="KW-1133">Transmembrane helix</keyword>
<feature type="transmembrane region" description="Helical" evidence="1">
    <location>
        <begin position="336"/>
        <end position="360"/>
    </location>
</feature>
<proteinExistence type="predicted"/>
<evidence type="ECO:0000313" key="2">
    <source>
        <dbReference type="EMBL" id="KAK8875017.1"/>
    </source>
</evidence>
<comment type="caution">
    <text evidence="2">The sequence shown here is derived from an EMBL/GenBank/DDBJ whole genome shotgun (WGS) entry which is preliminary data.</text>
</comment>
<dbReference type="EMBL" id="JAPCWZ010000003">
    <property type="protein sequence ID" value="KAK8875017.1"/>
    <property type="molecule type" value="Genomic_DNA"/>
</dbReference>
<gene>
    <name evidence="2" type="ORF">PGQ11_005531</name>
</gene>
<feature type="transmembrane region" description="Helical" evidence="1">
    <location>
        <begin position="219"/>
        <end position="238"/>
    </location>
</feature>
<keyword evidence="3" id="KW-1185">Reference proteome</keyword>
<feature type="transmembrane region" description="Helical" evidence="1">
    <location>
        <begin position="366"/>
        <end position="388"/>
    </location>
</feature>
<reference evidence="2 3" key="1">
    <citation type="journal article" date="2024" name="IMA Fungus">
        <title>Apiospora arundinis, a panoply of carbohydrate-active enzymes and secondary metabolites.</title>
        <authorList>
            <person name="Sorensen T."/>
            <person name="Petersen C."/>
            <person name="Muurmann A.T."/>
            <person name="Christiansen J.V."/>
            <person name="Brundto M.L."/>
            <person name="Overgaard C.K."/>
            <person name="Boysen A.T."/>
            <person name="Wollenberg R.D."/>
            <person name="Larsen T.O."/>
            <person name="Sorensen J.L."/>
            <person name="Nielsen K.L."/>
            <person name="Sondergaard T.E."/>
        </authorList>
    </citation>
    <scope>NUCLEOTIDE SEQUENCE [LARGE SCALE GENOMIC DNA]</scope>
    <source>
        <strain evidence="2 3">AAU 773</strain>
    </source>
</reference>
<evidence type="ECO:0000256" key="1">
    <source>
        <dbReference type="SAM" id="Phobius"/>
    </source>
</evidence>
<accession>A0ABR2JCC6</accession>